<evidence type="ECO:0000313" key="5">
    <source>
        <dbReference type="EMBL" id="EFY07504.1"/>
    </source>
</evidence>
<evidence type="ECO:0000256" key="3">
    <source>
        <dbReference type="ARBA" id="ARBA00022840"/>
    </source>
</evidence>
<dbReference type="AlphaFoldDB" id="E8LIX3"/>
<gene>
    <name evidence="5" type="ORF">HMPREF9444_00645</name>
</gene>
<dbReference type="OrthoDB" id="9809379at2"/>
<keyword evidence="2" id="KW-0547">Nucleotide-binding</keyword>
<dbReference type="GO" id="GO:0005524">
    <property type="term" value="F:ATP binding"/>
    <property type="evidence" value="ECO:0007669"/>
    <property type="project" value="UniProtKB-KW"/>
</dbReference>
<protein>
    <submittedName>
        <fullName evidence="5">ATPase, AAA family</fullName>
    </submittedName>
</protein>
<dbReference type="GO" id="GO:0016887">
    <property type="term" value="F:ATP hydrolysis activity"/>
    <property type="evidence" value="ECO:0007669"/>
    <property type="project" value="InterPro"/>
</dbReference>
<accession>E8LIX3</accession>
<sequence length="552" mass="64616">MKKTKLNLLQHLSRVADGAEKSKLENDYFAEYADDFSFLTKHLELTKEQIALFSIILGLSLTRRADISEIIDYLGCKSLQFLMFSKDIEALVDKEFILKLNNDERVYSPYYIVPAKVVKNLETDFLPVVVEKKISSDEDLIEELNDLFSLCDDIAPEELQHKISFLLKQNDQIVLSQTVVSFELGFEIYILLYMCVNYVINDNNCFALSEFRDFYDRSDFFKLKKLFNKKQSALQKLNLIEKTDDGPMFRRNDETYYALTDTAFIKLLSDFNFRERRSFEHDRRFISYEKTSVKQLIYDADLKQQLNGFVSLLEEKKFNEVVEKLKDRGMRSGFTCIFYGYPGTGKTESVLQIAKLTKRNIWKVDIANIFDKYVGESEKNIRKIFDDYRELLKKSKTAPILLFNEADAVIGKRIENVSQSVDQMQNTVQNIILEELENFEGILIATTNLTVNLDKAFERRFLYKVKFEKPSNEISEQIWKGFIDNLSDKDAKTLAKEYSLSPGQIENVSRKYTIDNILFDSKEDLFTQLTRYCKEEFFNDAYNQKSSRRIGF</sequence>
<dbReference type="CDD" id="cd19481">
    <property type="entry name" value="RecA-like_protease"/>
    <property type="match status" value="1"/>
</dbReference>
<evidence type="ECO:0000256" key="2">
    <source>
        <dbReference type="ARBA" id="ARBA00022741"/>
    </source>
</evidence>
<evidence type="ECO:0000259" key="4">
    <source>
        <dbReference type="SMART" id="SM00382"/>
    </source>
</evidence>
<evidence type="ECO:0000313" key="6">
    <source>
        <dbReference type="Proteomes" id="UP000018458"/>
    </source>
</evidence>
<comment type="caution">
    <text evidence="5">The sequence shown here is derived from an EMBL/GenBank/DDBJ whole genome shotgun (WGS) entry which is preliminary data.</text>
</comment>
<dbReference type="Gene3D" id="3.40.50.300">
    <property type="entry name" value="P-loop containing nucleotide triphosphate hydrolases"/>
    <property type="match status" value="1"/>
</dbReference>
<evidence type="ECO:0000256" key="1">
    <source>
        <dbReference type="ARBA" id="ARBA00006914"/>
    </source>
</evidence>
<dbReference type="InterPro" id="IPR003959">
    <property type="entry name" value="ATPase_AAA_core"/>
</dbReference>
<dbReference type="InterPro" id="IPR050221">
    <property type="entry name" value="26S_Proteasome_ATPase"/>
</dbReference>
<comment type="similarity">
    <text evidence="1">Belongs to the AAA ATPase family.</text>
</comment>
<keyword evidence="6" id="KW-1185">Reference proteome</keyword>
<dbReference type="eggNOG" id="COG0464">
    <property type="taxonomic scope" value="Bacteria"/>
</dbReference>
<dbReference type="InterPro" id="IPR003593">
    <property type="entry name" value="AAA+_ATPase"/>
</dbReference>
<name>E8LIX3_SUCHY</name>
<dbReference type="Proteomes" id="UP000018458">
    <property type="component" value="Unassembled WGS sequence"/>
</dbReference>
<dbReference type="SUPFAM" id="SSF52540">
    <property type="entry name" value="P-loop containing nucleoside triphosphate hydrolases"/>
    <property type="match status" value="1"/>
</dbReference>
<dbReference type="PANTHER" id="PTHR23073">
    <property type="entry name" value="26S PROTEASOME REGULATORY SUBUNIT"/>
    <property type="match status" value="1"/>
</dbReference>
<reference evidence="5 6" key="1">
    <citation type="submission" date="2011-01" db="EMBL/GenBank/DDBJ databases">
        <authorList>
            <person name="Weinstock G."/>
            <person name="Sodergren E."/>
            <person name="Clifton S."/>
            <person name="Fulton L."/>
            <person name="Fulton B."/>
            <person name="Courtney L."/>
            <person name="Fronick C."/>
            <person name="Harrison M."/>
            <person name="Strong C."/>
            <person name="Farmer C."/>
            <person name="Delahaunty K."/>
            <person name="Markovic C."/>
            <person name="Hall O."/>
            <person name="Minx P."/>
            <person name="Tomlinson C."/>
            <person name="Mitreva M."/>
            <person name="Hou S."/>
            <person name="Chen J."/>
            <person name="Wollam A."/>
            <person name="Pepin K.H."/>
            <person name="Johnson M."/>
            <person name="Bhonagiri V."/>
            <person name="Zhang X."/>
            <person name="Suruliraj S."/>
            <person name="Warren W."/>
            <person name="Chinwalla A."/>
            <person name="Mardis E.R."/>
            <person name="Wilson R.K."/>
        </authorList>
    </citation>
    <scope>NUCLEOTIDE SEQUENCE [LARGE SCALE GENOMIC DNA]</scope>
    <source>
        <strain evidence="6">DSM 22608 / JCM 16073 / KCTC 15190 / YIT 12066</strain>
    </source>
</reference>
<dbReference type="HOGENOM" id="CLU_022187_0_0_6"/>
<organism evidence="5 6">
    <name type="scientific">Succinatimonas hippei (strain DSM 22608 / JCM 16073 / KCTC 15190 / YIT 12066)</name>
    <dbReference type="NCBI Taxonomy" id="762983"/>
    <lineage>
        <taxon>Bacteria</taxon>
        <taxon>Pseudomonadati</taxon>
        <taxon>Pseudomonadota</taxon>
        <taxon>Gammaproteobacteria</taxon>
        <taxon>Aeromonadales</taxon>
        <taxon>Succinivibrionaceae</taxon>
        <taxon>Succinatimonas</taxon>
    </lineage>
</organism>
<feature type="domain" description="AAA+ ATPase" evidence="4">
    <location>
        <begin position="332"/>
        <end position="471"/>
    </location>
</feature>
<dbReference type="RefSeq" id="WP_009142861.1">
    <property type="nucleotide sequence ID" value="NZ_GL830968.1"/>
</dbReference>
<dbReference type="EMBL" id="AEVO01000031">
    <property type="protein sequence ID" value="EFY07504.1"/>
    <property type="molecule type" value="Genomic_DNA"/>
</dbReference>
<proteinExistence type="inferred from homology"/>
<dbReference type="Pfam" id="PF00004">
    <property type="entry name" value="AAA"/>
    <property type="match status" value="1"/>
</dbReference>
<keyword evidence="3" id="KW-0067">ATP-binding</keyword>
<dbReference type="InterPro" id="IPR027417">
    <property type="entry name" value="P-loop_NTPase"/>
</dbReference>
<dbReference type="STRING" id="762983.HMPREF9444_00645"/>
<dbReference type="SMART" id="SM00382">
    <property type="entry name" value="AAA"/>
    <property type="match status" value="1"/>
</dbReference>